<protein>
    <submittedName>
        <fullName evidence="2">Uncharacterized protein</fullName>
    </submittedName>
</protein>
<evidence type="ECO:0000256" key="1">
    <source>
        <dbReference type="SAM" id="MobiDB-lite"/>
    </source>
</evidence>
<keyword evidence="3" id="KW-1185">Reference proteome</keyword>
<dbReference type="RefSeq" id="WP_311424346.1">
    <property type="nucleotide sequence ID" value="NZ_JAVREH010000031.1"/>
</dbReference>
<dbReference type="Proteomes" id="UP001183176">
    <property type="component" value="Unassembled WGS sequence"/>
</dbReference>
<proteinExistence type="predicted"/>
<name>A0ABU2JET9_9ACTN</name>
<sequence>MPPGVDLVMSSQAWAEFEVPGSPYVVVADGRTGRIKGEGSGTSFSQVSGLIQQSVDDRDHPALQAGSAVVQPAADREREQDVDRVLLRAGIGPGDPSLYAPSDAAEQVESR</sequence>
<reference evidence="3" key="1">
    <citation type="submission" date="2023-07" db="EMBL/GenBank/DDBJ databases">
        <title>30 novel species of actinomycetes from the DSMZ collection.</title>
        <authorList>
            <person name="Nouioui I."/>
        </authorList>
    </citation>
    <scope>NUCLEOTIDE SEQUENCE [LARGE SCALE GENOMIC DNA]</scope>
    <source>
        <strain evidence="3">DSM 44399</strain>
    </source>
</reference>
<comment type="caution">
    <text evidence="2">The sequence shown here is derived from an EMBL/GenBank/DDBJ whole genome shotgun (WGS) entry which is preliminary data.</text>
</comment>
<accession>A0ABU2JET9</accession>
<organism evidence="2 3">
    <name type="scientific">Jatrophihabitans lederbergiae</name>
    <dbReference type="NCBI Taxonomy" id="3075547"/>
    <lineage>
        <taxon>Bacteria</taxon>
        <taxon>Bacillati</taxon>
        <taxon>Actinomycetota</taxon>
        <taxon>Actinomycetes</taxon>
        <taxon>Jatrophihabitantales</taxon>
        <taxon>Jatrophihabitantaceae</taxon>
        <taxon>Jatrophihabitans</taxon>
    </lineage>
</organism>
<evidence type="ECO:0000313" key="2">
    <source>
        <dbReference type="EMBL" id="MDT0263199.1"/>
    </source>
</evidence>
<gene>
    <name evidence="2" type="ORF">RM423_17570</name>
</gene>
<feature type="region of interest" description="Disordered" evidence="1">
    <location>
        <begin position="89"/>
        <end position="111"/>
    </location>
</feature>
<evidence type="ECO:0000313" key="3">
    <source>
        <dbReference type="Proteomes" id="UP001183176"/>
    </source>
</evidence>
<dbReference type="EMBL" id="JAVREH010000031">
    <property type="protein sequence ID" value="MDT0263199.1"/>
    <property type="molecule type" value="Genomic_DNA"/>
</dbReference>